<feature type="transmembrane region" description="Helical" evidence="7">
    <location>
        <begin position="244"/>
        <end position="266"/>
    </location>
</feature>
<dbReference type="Pfam" id="PF03916">
    <property type="entry name" value="NrfD"/>
    <property type="match status" value="1"/>
</dbReference>
<dbReference type="InterPro" id="IPR005614">
    <property type="entry name" value="NrfD-like"/>
</dbReference>
<dbReference type="Gene3D" id="1.20.1630.10">
    <property type="entry name" value="Formate dehydrogenase/DMSO reductase domain"/>
    <property type="match status" value="1"/>
</dbReference>
<feature type="transmembrane region" description="Helical" evidence="7">
    <location>
        <begin position="83"/>
        <end position="104"/>
    </location>
</feature>
<keyword evidence="4 7" id="KW-0812">Transmembrane</keyword>
<evidence type="ECO:0000256" key="1">
    <source>
        <dbReference type="ARBA" id="ARBA00004651"/>
    </source>
</evidence>
<accession>A0A4V1QU06</accession>
<evidence type="ECO:0000313" key="9">
    <source>
        <dbReference type="Proteomes" id="UP000293345"/>
    </source>
</evidence>
<evidence type="ECO:0000256" key="6">
    <source>
        <dbReference type="ARBA" id="ARBA00023136"/>
    </source>
</evidence>
<keyword evidence="5 7" id="KW-1133">Transmembrane helix</keyword>
<proteinExistence type="inferred from homology"/>
<dbReference type="InterPro" id="IPR052049">
    <property type="entry name" value="Electron_transfer_protein"/>
</dbReference>
<evidence type="ECO:0000256" key="7">
    <source>
        <dbReference type="SAM" id="Phobius"/>
    </source>
</evidence>
<comment type="caution">
    <text evidence="8">The sequence shown here is derived from an EMBL/GenBank/DDBJ whole genome shotgun (WGS) entry which is preliminary data.</text>
</comment>
<dbReference type="AlphaFoldDB" id="A0A4V1QU06"/>
<feature type="transmembrane region" description="Helical" evidence="7">
    <location>
        <begin position="12"/>
        <end position="34"/>
    </location>
</feature>
<sequence>MKHHYWEAPIVIYLFLGGLGGGIFFLSALFDLIIVPGSGLLFFAPVFFALAALALGCFFLVFELGQPPVFWRVFTTKTAIIKWGAVLLSVAMIFGFVWWASYLYVLGWEWTFGLAAALEGVRPIMLGVAGVAGFGIMVYTGVMLSTLKAHAFWATPALPVLFTISALSTACAAIALSLGGAVDVNVIGAVMAELIHEIVHIVDIVLVVAEITVLLIMVLSFYGAGNVCAHEVAARWVRGKTAPLFWGGMVFGGLVLPLALYVLGAGSTGSEVLAPILVLCGGLLLRYLCVYSDERAPLPGEERFYERLPKSDAEFLKAWTKGENLY</sequence>
<dbReference type="EMBL" id="SDPW01000001">
    <property type="protein sequence ID" value="RXZ54297.1"/>
    <property type="molecule type" value="Genomic_DNA"/>
</dbReference>
<name>A0A4V1QU06_9ACTN</name>
<gene>
    <name evidence="8" type="ORF">ET524_07240</name>
</gene>
<evidence type="ECO:0000256" key="3">
    <source>
        <dbReference type="ARBA" id="ARBA00022475"/>
    </source>
</evidence>
<comment type="similarity">
    <text evidence="2">Belongs to the NrfD family.</text>
</comment>
<evidence type="ECO:0000256" key="4">
    <source>
        <dbReference type="ARBA" id="ARBA00022692"/>
    </source>
</evidence>
<evidence type="ECO:0008006" key="10">
    <source>
        <dbReference type="Google" id="ProtNLM"/>
    </source>
</evidence>
<feature type="transmembrane region" description="Helical" evidence="7">
    <location>
        <begin position="40"/>
        <end position="62"/>
    </location>
</feature>
<dbReference type="Proteomes" id="UP000293345">
    <property type="component" value="Unassembled WGS sequence"/>
</dbReference>
<reference evidence="8 9" key="1">
    <citation type="submission" date="2019-01" db="EMBL/GenBank/DDBJ databases">
        <title>Senegalimassilia sp. nov. KGMB04484 isolated human feces.</title>
        <authorList>
            <person name="Han K.-I."/>
            <person name="Kim J.-S."/>
            <person name="Lee K.C."/>
            <person name="Suh M.K."/>
            <person name="Eom M.K."/>
            <person name="Lee J.H."/>
            <person name="Park S.-H."/>
            <person name="Kang S.W."/>
            <person name="Park J.-E."/>
            <person name="Oh B.S."/>
            <person name="Yu S.Y."/>
            <person name="Choi S.-H."/>
            <person name="Lee D.H."/>
            <person name="Yoon H."/>
            <person name="Kim B.-Y."/>
            <person name="Lee J.H."/>
            <person name="Lee J.-S."/>
        </authorList>
    </citation>
    <scope>NUCLEOTIDE SEQUENCE [LARGE SCALE GENOMIC DNA]</scope>
    <source>
        <strain evidence="8 9">KGMB04484</strain>
    </source>
</reference>
<dbReference type="PANTHER" id="PTHR34856">
    <property type="entry name" value="PROTEIN NRFD"/>
    <property type="match status" value="1"/>
</dbReference>
<feature type="transmembrane region" description="Helical" evidence="7">
    <location>
        <begin position="124"/>
        <end position="145"/>
    </location>
</feature>
<feature type="transmembrane region" description="Helical" evidence="7">
    <location>
        <begin position="198"/>
        <end position="223"/>
    </location>
</feature>
<comment type="subcellular location">
    <subcellularLocation>
        <location evidence="1">Cell membrane</location>
        <topology evidence="1">Multi-pass membrane protein</topology>
    </subcellularLocation>
</comment>
<dbReference type="GO" id="GO:0005886">
    <property type="term" value="C:plasma membrane"/>
    <property type="evidence" value="ECO:0007669"/>
    <property type="project" value="UniProtKB-SubCell"/>
</dbReference>
<protein>
    <recommendedName>
        <fullName evidence="10">Polysulfide reductase</fullName>
    </recommendedName>
</protein>
<keyword evidence="9" id="KW-1185">Reference proteome</keyword>
<dbReference type="RefSeq" id="WP_129424531.1">
    <property type="nucleotide sequence ID" value="NZ_SDPW01000001.1"/>
</dbReference>
<organism evidence="8 9">
    <name type="scientific">Senegalimassilia faecalis</name>
    <dbReference type="NCBI Taxonomy" id="2509433"/>
    <lineage>
        <taxon>Bacteria</taxon>
        <taxon>Bacillati</taxon>
        <taxon>Actinomycetota</taxon>
        <taxon>Coriobacteriia</taxon>
        <taxon>Coriobacteriales</taxon>
        <taxon>Coriobacteriaceae</taxon>
        <taxon>Senegalimassilia</taxon>
    </lineage>
</organism>
<dbReference type="PANTHER" id="PTHR34856:SF2">
    <property type="entry name" value="PROTEIN NRFD"/>
    <property type="match status" value="1"/>
</dbReference>
<evidence type="ECO:0000313" key="8">
    <source>
        <dbReference type="EMBL" id="RXZ54297.1"/>
    </source>
</evidence>
<feature type="transmembrane region" description="Helical" evidence="7">
    <location>
        <begin position="272"/>
        <end position="289"/>
    </location>
</feature>
<keyword evidence="6 7" id="KW-0472">Membrane</keyword>
<keyword evidence="3" id="KW-1003">Cell membrane</keyword>
<evidence type="ECO:0000256" key="5">
    <source>
        <dbReference type="ARBA" id="ARBA00022989"/>
    </source>
</evidence>
<dbReference type="OrthoDB" id="3173336at2"/>
<evidence type="ECO:0000256" key="2">
    <source>
        <dbReference type="ARBA" id="ARBA00008929"/>
    </source>
</evidence>
<feature type="transmembrane region" description="Helical" evidence="7">
    <location>
        <begin position="157"/>
        <end position="178"/>
    </location>
</feature>